<feature type="region of interest" description="Disordered" evidence="1">
    <location>
        <begin position="1"/>
        <end position="36"/>
    </location>
</feature>
<evidence type="ECO:0000256" key="1">
    <source>
        <dbReference type="SAM" id="MobiDB-lite"/>
    </source>
</evidence>
<reference evidence="3" key="1">
    <citation type="journal article" date="2019" name="Int. J. Syst. Evol. Microbiol.">
        <title>The Global Catalogue of Microorganisms (GCM) 10K type strain sequencing project: providing services to taxonomists for standard genome sequencing and annotation.</title>
        <authorList>
            <consortium name="The Broad Institute Genomics Platform"/>
            <consortium name="The Broad Institute Genome Sequencing Center for Infectious Disease"/>
            <person name="Wu L."/>
            <person name="Ma J."/>
        </authorList>
    </citation>
    <scope>NUCLEOTIDE SEQUENCE [LARGE SCALE GENOMIC DNA]</scope>
    <source>
        <strain evidence="3">CCUG 55074</strain>
    </source>
</reference>
<gene>
    <name evidence="2" type="ORF">ACFQ27_16760</name>
</gene>
<dbReference type="RefSeq" id="WP_374348161.1">
    <property type="nucleotide sequence ID" value="NZ_JBHTLQ010000048.1"/>
</dbReference>
<comment type="caution">
    <text evidence="2">The sequence shown here is derived from an EMBL/GenBank/DDBJ whole genome shotgun (WGS) entry which is preliminary data.</text>
</comment>
<protein>
    <submittedName>
        <fullName evidence="2">Uncharacterized protein</fullName>
    </submittedName>
</protein>
<name>A0ABW3T783_9CAUL</name>
<dbReference type="EMBL" id="JBHTLQ010000048">
    <property type="protein sequence ID" value="MFD1192241.1"/>
    <property type="molecule type" value="Genomic_DNA"/>
</dbReference>
<feature type="compositionally biased region" description="Basic and acidic residues" evidence="1">
    <location>
        <begin position="10"/>
        <end position="36"/>
    </location>
</feature>
<organism evidence="2 3">
    <name type="scientific">Phenylobacterium conjunctum</name>
    <dbReference type="NCBI Taxonomy" id="1298959"/>
    <lineage>
        <taxon>Bacteria</taxon>
        <taxon>Pseudomonadati</taxon>
        <taxon>Pseudomonadota</taxon>
        <taxon>Alphaproteobacteria</taxon>
        <taxon>Caulobacterales</taxon>
        <taxon>Caulobacteraceae</taxon>
        <taxon>Phenylobacterium</taxon>
    </lineage>
</organism>
<evidence type="ECO:0000313" key="2">
    <source>
        <dbReference type="EMBL" id="MFD1192241.1"/>
    </source>
</evidence>
<proteinExistence type="predicted"/>
<evidence type="ECO:0000313" key="3">
    <source>
        <dbReference type="Proteomes" id="UP001597216"/>
    </source>
</evidence>
<accession>A0ABW3T783</accession>
<dbReference type="Proteomes" id="UP001597216">
    <property type="component" value="Unassembled WGS sequence"/>
</dbReference>
<keyword evidence="3" id="KW-1185">Reference proteome</keyword>
<sequence length="127" mass="14607">MTSITLRTAFEAEHARREAESRARWEAERQRQEADHAKAERLHDILAADPEFLAAKKLTLELSRYTVVLEHADFRLRVYFEEGQSNVTSADKRTATTVTAAPRKRADIETVEEALEHLAQYLADEIR</sequence>